<evidence type="ECO:0000313" key="2">
    <source>
        <dbReference type="Proteomes" id="UP000075636"/>
    </source>
</evidence>
<dbReference type="RefSeq" id="WP_062105880.1">
    <property type="nucleotide sequence ID" value="NZ_LHZR01000069.1"/>
</dbReference>
<protein>
    <submittedName>
        <fullName evidence="1">Uncharacterized protein</fullName>
    </submittedName>
</protein>
<accession>A0A149TNC2</accession>
<comment type="caution">
    <text evidence="1">The sequence shown here is derived from an EMBL/GenBank/DDBJ whole genome shotgun (WGS) entry which is preliminary data.</text>
</comment>
<organism evidence="1 2">
    <name type="scientific">Gluconobacter albidus</name>
    <dbReference type="NCBI Taxonomy" id="318683"/>
    <lineage>
        <taxon>Bacteria</taxon>
        <taxon>Pseudomonadati</taxon>
        <taxon>Pseudomonadota</taxon>
        <taxon>Alphaproteobacteria</taxon>
        <taxon>Acetobacterales</taxon>
        <taxon>Acetobacteraceae</taxon>
        <taxon>Gluconobacter</taxon>
    </lineage>
</organism>
<dbReference type="AlphaFoldDB" id="A0A149TNC2"/>
<gene>
    <name evidence="1" type="ORF">AD945_01310</name>
</gene>
<dbReference type="OrthoDB" id="9865807at2"/>
<evidence type="ECO:0000313" key="1">
    <source>
        <dbReference type="EMBL" id="KXV50767.1"/>
    </source>
</evidence>
<name>A0A149TNC2_9PROT</name>
<proteinExistence type="predicted"/>
<dbReference type="Proteomes" id="UP000075636">
    <property type="component" value="Unassembled WGS sequence"/>
</dbReference>
<dbReference type="PATRIC" id="fig|318683.6.peg.2801"/>
<dbReference type="EMBL" id="LHZR01000069">
    <property type="protein sequence ID" value="KXV50767.1"/>
    <property type="molecule type" value="Genomic_DNA"/>
</dbReference>
<reference evidence="1 2" key="1">
    <citation type="submission" date="2015-06" db="EMBL/GenBank/DDBJ databases">
        <title>Improved classification and identification of acetic acid bacteria using matrix-assisted laser desorption/ionization time-of-flight mass spectrometry; Gluconobacter nephelii and Gluconobacter uchimurae are later heterotypic synonyms of Gluconobacter japonicus and Gluconobacter oxydans, respectively.</title>
        <authorList>
            <person name="Li L."/>
            <person name="Cleenwerck I."/>
            <person name="De Vuyst L."/>
            <person name="Vandamme P."/>
        </authorList>
    </citation>
    <scope>NUCLEOTIDE SEQUENCE [LARGE SCALE GENOMIC DNA]</scope>
    <source>
        <strain evidence="1 2">LMG 1768</strain>
    </source>
</reference>
<sequence length="186" mass="20929">MNNMNTELTAYLNLLIETATGGYEKRWIDLKRNLQYRIKQGVLYVTPDEATGLRYNSQKNRSLKKHPMPACLAIIVSEALNEEPKTVNLPDPEPQDDLTLAAMTPETLNTIADAIRDGDLTPEEARMAFGLIGVKEEELPKQEAPSRVDHSLWDLNVKKSQAALTDAATDLIKFCHAWAQEIREKP</sequence>